<dbReference type="Pfam" id="PF18676">
    <property type="entry name" value="MBG_2"/>
    <property type="match status" value="2"/>
</dbReference>
<organism evidence="4 5">
    <name type="scientific">Candidatus Stercoripulliclostridium pullicola</name>
    <dbReference type="NCBI Taxonomy" id="2840953"/>
    <lineage>
        <taxon>Bacteria</taxon>
        <taxon>Bacillati</taxon>
        <taxon>Bacillota</taxon>
        <taxon>Clostridia</taxon>
        <taxon>Eubacteriales</taxon>
        <taxon>Candidatus Stercoripulliclostridium</taxon>
    </lineage>
</organism>
<reference evidence="4" key="1">
    <citation type="submission" date="2020-10" db="EMBL/GenBank/DDBJ databases">
        <authorList>
            <person name="Gilroy R."/>
        </authorList>
    </citation>
    <scope>NUCLEOTIDE SEQUENCE</scope>
    <source>
        <strain evidence="4">517</strain>
    </source>
</reference>
<feature type="signal peptide" evidence="1">
    <location>
        <begin position="1"/>
        <end position="23"/>
    </location>
</feature>
<feature type="domain" description="Ig-like" evidence="2">
    <location>
        <begin position="41"/>
        <end position="107"/>
    </location>
</feature>
<dbReference type="Proteomes" id="UP000727857">
    <property type="component" value="Unassembled WGS sequence"/>
</dbReference>
<dbReference type="InterPro" id="IPR022038">
    <property type="entry name" value="Ig-like_bact"/>
</dbReference>
<evidence type="ECO:0000259" key="2">
    <source>
        <dbReference type="Pfam" id="PF07523"/>
    </source>
</evidence>
<feature type="domain" description="MBG" evidence="3">
    <location>
        <begin position="1351"/>
        <end position="1426"/>
    </location>
</feature>
<comment type="caution">
    <text evidence="4">The sequence shown here is derived from an EMBL/GenBank/DDBJ whole genome shotgun (WGS) entry which is preliminary data.</text>
</comment>
<feature type="domain" description="MBG" evidence="3">
    <location>
        <begin position="1531"/>
        <end position="1610"/>
    </location>
</feature>
<dbReference type="Gene3D" id="2.60.40.3630">
    <property type="match status" value="5"/>
</dbReference>
<accession>A0A940DFI6</accession>
<dbReference type="PROSITE" id="PS51257">
    <property type="entry name" value="PROKAR_LIPOPROTEIN"/>
    <property type="match status" value="1"/>
</dbReference>
<evidence type="ECO:0000313" key="4">
    <source>
        <dbReference type="EMBL" id="MBO8423706.1"/>
    </source>
</evidence>
<protein>
    <submittedName>
        <fullName evidence="4">Bacterial Ig-like domain-containing protein</fullName>
    </submittedName>
</protein>
<sequence length="3363" mass="366808">MGKTGKRLLTILLAAIMFATALALVACEQKEVNIDHIEIYSAPKSEYYIGESLDLTDARILVAYKNNTDKLVDITPSMISDYDPHTLGEQYIRVYYSGHSATMRVTVKRYDVVSVELSIPSDNFDYIVEQNLRTDNSYLILHYANDTEDRIPITEAMCSGYDPYVIGQQTVTVTYVQDGNTYSGVYSVNVEDKELVGIEVTVKPTQSIYYLGDSDLDLSGGELFLKYNNGYSVRMPMTDADGVIDGLEAEWDNSVVDSDSKVTLTYGGFSTVFTVDVQYRDVSYYELIGTIPTQMQNLPLDLGDVYVKIGYTNGEEETVPLAGDRVEVRGYDAGTPGTQQLTLAFYYGGVEMAFTSTVTVTVEARTPVGLEIVEPAPVIYQDTAFDIGDWQYRIVYSNGERGDAAALTDSLIRWDNNVPVTSYPEAGVHQWYIYVDEGVELDYEFEVVALEVVNIVFNGAENVIAYFGGEALVDGVTMTVTYNSGTVVNDVPLDPNAVVFDNTVTGNQLATVVYTDKYEDGFEAPLYVTVIKEIAKVDVSGDFKTDYYINSSFDPEGMTLYVVYSDNSVETVSESDVNFYDNWSFRSEKEEGGALVFTHTGEQKVYLINGGLNFEVYVTVNVSNDFVELRGLYRSNDGIYVPVSGEFSAMTVVQGNALDLEGYYILVEFEGESVYIPVTADMTDYNARNTTVGERSVSIYYADDEGNVFGQCDFVITVVAKSVTGIEISRLPDKLIYVAGNSSATLDLTGIVVRLVYDNGTYDTVDNSDLLQSGFEYNEEGEQTITISYIGDSVVYSDTFTIDVLGKSPSSLSWVSSTVPVADLAQGSEFDFDTVYVLNDSGSYLTSLSMRNVVIQYDNGDTDIVTIGDIREAIKVTDYNSTSIGKQYVTLNYLNGTYLNVEVNVLVRKLASIELANSSGEPFTVIQGAAIDLGDLKLIRVFEDETTSTIPAEASFINYDATLNPGGYNALDPSTGERKVTVRYVYGAETEAKYCEVTFIVLEKSLTGVEIFDIPKQKYIENEPFDQNTGSVIAYYDNGDTEILYFATASVNIPSATFNIDTANFDNSEFSGLVSKTQRITVSYEYNGVRKSTGYNIYMRDRRNAETRFDEGNVYGVTYGTPVSLQIALYGYATYDSPGADTAFDEGSYLVEYIPEEVWNSVGREEGADYTAIPVYAGVYRIVVTYAGDAIHNALLDASRTVTIAKKAVTLGIVGVDETSAASSMIYGAAVPDILVTIRETGGAIADDPFSAFAYDDTFTSSAFNTAQGTYPAVYLADKYGEKYRDADGNYVALTVFDMIYSNAAGTQITVSELTGVGRYTLGYRADSIVSDNYEITFETAIFTVGKRPVRITPSDVRYTYGSQTPEIPYVASALDGDADSGICNGDILAGALSKSDSGNTAVGEYAVTLGSLASSNPNYTFVLDEAKVYIVPRDIYVKSDSTDKVYGEELIVPAVRFYGDAACEDVSGAFAPGDDSDSLGVFEIDCAVDKYTAVGQYDVTAKLVSEGEAYANYTIHFISGTVNVAQRPVSVTPESEFKYYGEPETVIRYTVSAIPGNAASGLITNAEGEIETLTGALGRIEGEESGEYSVTIGTLGAGGNYAVTLVSAKYLIKPKELKPVFTEDELTKYYDGKAPSLTANTVYYKTYSGEYALANAEELAVFNSVLGYGFANSSKNSGSYQISVSVSNANYTATFGDGVNYSYVILKRPFSVTADDYVDLPDGREYTGSAFILTAKVSEEYLQPVYNADGVTQATDDDGNPVFDNVDLTLSISSVTAAGTYTVKVLSVVDQNYELIGNEEVTFTILPKSVYIEINCNSSERPDTLEREFDNQAAYIYTTDYVLKDSTGAQLTAAEVPQFSLGITLNGVVVEARDVRYDADGQVVGYDISIVSTSSDSNYKFILAKEYQFMIVPKAVTITIYDQYLSKTYDGKEPSLSTGMFSVLPSGVNTASVVFTFVRNENDGRDNSSVGNYSVGVDCLDRNYTVSLYSTYEYSIAKADISVSVQATALTKIYDGNAYSFAYSNLNLGAYVGNAPIVRNFSIPAGTLPEDPDSSYSKFLKDFNTLSDTLDQLTANYGYVDFSDTGAATNFLTGTRSYAVTLSNYVTQFAYFLQQNSVDRMSSATSVIDSRCLSALDALSKGEIVNARTHYEYCASYVNDLIAVMTAESSYIAFVFEGDAEGSTANAGTYTFTVYPNDFNRNFNMIGNAGTVTVNSRTLQIYVDDIAKNYGTVISSIPYKIKDPRSGEFIESGLNVIGMPVSEGMPAGAVVGVYGIVTSDMFIAVAGSDSEEDPNYNLIVGSIGSLTVNRAKITVVLDDVSGDNYVYGTQIRKSSLDKKGYSYVNIDDVTEDSELGQLASLHGAGNTFAEKKLDYFGKLQGDDTANIIISDYVVFYCYVNGESGAEIFDSTTASAGDYVLTASGFSTVGNNYTIQVISGTFTIAKAPLSVSVGSSGNINKVYGEEGVTLNYLGFQNNDAASNVYVKAEDGSVVTLSNMKWAYSVQSEGAADPMLATTDVTGTPVAIKFIDEGYTLDNYTMNFAVSVNVLVVKATLTLSVTPTDVSLNGVTSYYRGTPAEGSYEYTYSGFKNNDNAALFRINYGESNAPRIITMNGNAYYNAGTYTFGADNMDLALADAALGNYDLVVAQFNYIVNPLTIRVSLDTSDIATVLYASENNRVYDFSPYIAEVKYHYESVNNSQGETVQYNYIESMKIVGGQYGQSNFKLNIYYPEGAGIEELSQSEVEALYAKISMMGTSTGVIDDNDTDSRTEYYRYNEMYQHGLTLGAVSDIDRETHTVECKLNGMFVSDTNFKFEYVPFEVKVYDTVAGLLADIEEKLLASDLAKTDEEIRDLIKVTAYDTNLNDLLGGNGTANSEGITVSGNIPDATDITSVLRLTYLLEYTLGTQITDGEYLTYTYTDPSGTQHSVTVSDNRVLTYTGDSVYSDIAIRFYDETTTVHGENELDIKKKADGSGVSEDYVVGTLDDPGAGTSYLANGKFGYDRGLIEFRVLPANVAQDTRVRIVLNGDYASGEYLYAEFAYGDYNSLTIGYKTSSFEYFYEYALDYGSVFDGKTHEVKFMLDTEFFTLLLSVDGKAGAVYDLNDLDGEEQNNLFGADRNLAATSDYGVYVVGSEFAIREIECYSQGLYDKSGTFISLKANSDSIVFASSSNEYCAAVVQLAAFFGLPAELPEGYEALFYIDGEDTSYGWDASVELQRGRHKVELALYYDNGTSKYLVDYDMLIVTVDKARAISAILMYKEDGSDYVAYHDGITYDLYAVDGTYTGNAIDKSLVRLPGAATGQIAGIDFRGEGYETSYLSTVFDLVRTATVNADGTAVYPAGTGRIDYYLFSDGSDGSDENG</sequence>
<proteinExistence type="predicted"/>
<dbReference type="EMBL" id="JADINF010000041">
    <property type="protein sequence ID" value="MBO8423706.1"/>
    <property type="molecule type" value="Genomic_DNA"/>
</dbReference>
<evidence type="ECO:0000259" key="3">
    <source>
        <dbReference type="Pfam" id="PF18676"/>
    </source>
</evidence>
<keyword evidence="1" id="KW-0732">Signal</keyword>
<gene>
    <name evidence="4" type="ORF">IAB16_01595</name>
</gene>
<feature type="chain" id="PRO_5036769487" evidence="1">
    <location>
        <begin position="24"/>
        <end position="3363"/>
    </location>
</feature>
<dbReference type="Pfam" id="PF07523">
    <property type="entry name" value="Big_3"/>
    <property type="match status" value="2"/>
</dbReference>
<dbReference type="InterPro" id="IPR041286">
    <property type="entry name" value="MBG_2"/>
</dbReference>
<reference evidence="4" key="2">
    <citation type="journal article" date="2021" name="PeerJ">
        <title>Extensive microbial diversity within the chicken gut microbiome revealed by metagenomics and culture.</title>
        <authorList>
            <person name="Gilroy R."/>
            <person name="Ravi A."/>
            <person name="Getino M."/>
            <person name="Pursley I."/>
            <person name="Horton D.L."/>
            <person name="Alikhan N.F."/>
            <person name="Baker D."/>
            <person name="Gharbi K."/>
            <person name="Hall N."/>
            <person name="Watson M."/>
            <person name="Adriaenssens E.M."/>
            <person name="Foster-Nyarko E."/>
            <person name="Jarju S."/>
            <person name="Secka A."/>
            <person name="Antonio M."/>
            <person name="Oren A."/>
            <person name="Chaudhuri R.R."/>
            <person name="La Ragione R."/>
            <person name="Hildebrand F."/>
            <person name="Pallen M.J."/>
        </authorList>
    </citation>
    <scope>NUCLEOTIDE SEQUENCE</scope>
    <source>
        <strain evidence="4">517</strain>
    </source>
</reference>
<name>A0A940DFI6_9FIRM</name>
<feature type="domain" description="Ig-like" evidence="2">
    <location>
        <begin position="745"/>
        <end position="804"/>
    </location>
</feature>
<feature type="non-terminal residue" evidence="4">
    <location>
        <position position="3363"/>
    </location>
</feature>
<evidence type="ECO:0000256" key="1">
    <source>
        <dbReference type="SAM" id="SignalP"/>
    </source>
</evidence>
<evidence type="ECO:0000313" key="5">
    <source>
        <dbReference type="Proteomes" id="UP000727857"/>
    </source>
</evidence>